<dbReference type="InterPro" id="IPR054612">
    <property type="entry name" value="Phage_capsid-like_C"/>
</dbReference>
<dbReference type="OrthoDB" id="637859at2"/>
<gene>
    <name evidence="3" type="ORF">SAMN04488047_101412</name>
</gene>
<name>A0A1I5L186_9RHOB</name>
<dbReference type="Gene3D" id="3.30.2400.10">
    <property type="entry name" value="Major capsid protein gp5"/>
    <property type="match status" value="1"/>
</dbReference>
<accession>A0A1I5L186</accession>
<evidence type="ECO:0000313" key="3">
    <source>
        <dbReference type="EMBL" id="SFO91057.1"/>
    </source>
</evidence>
<evidence type="ECO:0000313" key="4">
    <source>
        <dbReference type="Proteomes" id="UP000199356"/>
    </source>
</evidence>
<reference evidence="3 4" key="1">
    <citation type="submission" date="2016-10" db="EMBL/GenBank/DDBJ databases">
        <authorList>
            <person name="de Groot N.N."/>
        </authorList>
    </citation>
    <scope>NUCLEOTIDE SEQUENCE [LARGE SCALE GENOMIC DNA]</scope>
    <source>
        <strain evidence="3 4">DSM 19547</strain>
    </source>
</reference>
<feature type="domain" description="Phage capsid-like C-terminal" evidence="2">
    <location>
        <begin position="137"/>
        <end position="391"/>
    </location>
</feature>
<comment type="subcellular location">
    <subcellularLocation>
        <location evidence="1">Virion</location>
    </subcellularLocation>
</comment>
<proteinExistence type="predicted"/>
<dbReference type="Proteomes" id="UP000199356">
    <property type="component" value="Unassembled WGS sequence"/>
</dbReference>
<dbReference type="AlphaFoldDB" id="A0A1I5L186"/>
<dbReference type="STRING" id="441119.SAMN04488047_101412"/>
<keyword evidence="4" id="KW-1185">Reference proteome</keyword>
<evidence type="ECO:0000256" key="1">
    <source>
        <dbReference type="ARBA" id="ARBA00004328"/>
    </source>
</evidence>
<dbReference type="Gene3D" id="3.30.2320.10">
    <property type="entry name" value="hypothetical protein PF0899 domain"/>
    <property type="match status" value="1"/>
</dbReference>
<dbReference type="InterPro" id="IPR024455">
    <property type="entry name" value="Phage_capsid"/>
</dbReference>
<protein>
    <submittedName>
        <fullName evidence="3">Phage major capsid protein, HK97 family</fullName>
    </submittedName>
</protein>
<evidence type="ECO:0000259" key="2">
    <source>
        <dbReference type="Pfam" id="PF05065"/>
    </source>
</evidence>
<dbReference type="EMBL" id="FOXA01000001">
    <property type="protein sequence ID" value="SFO91057.1"/>
    <property type="molecule type" value="Genomic_DNA"/>
</dbReference>
<dbReference type="NCBIfam" id="TIGR01554">
    <property type="entry name" value="major_cap_HK97"/>
    <property type="match status" value="1"/>
</dbReference>
<organism evidence="3 4">
    <name type="scientific">Tranquillimonas alkanivorans</name>
    <dbReference type="NCBI Taxonomy" id="441119"/>
    <lineage>
        <taxon>Bacteria</taxon>
        <taxon>Pseudomonadati</taxon>
        <taxon>Pseudomonadota</taxon>
        <taxon>Alphaproteobacteria</taxon>
        <taxon>Rhodobacterales</taxon>
        <taxon>Roseobacteraceae</taxon>
        <taxon>Tranquillimonas</taxon>
    </lineage>
</organism>
<dbReference type="SUPFAM" id="SSF56563">
    <property type="entry name" value="Major capsid protein gp5"/>
    <property type="match status" value="1"/>
</dbReference>
<sequence>MSMHDKTLTASARALLAAGKHLQKKDGEDPFEILTKKFGDHTDEVIRRIGKTDEAMTEVKEQVTALEQKMARGGGGGRPVQAKSWGEQFTDHDGLKAFAEETSRPARFRLDLKTTITNDAASAGALGTPTRDATNLLPKRRMTVRDLLPVISVSSNTIEYPNQTGRTNNAATVAEGAAKPESALAFDLQTVATQVIAHWIPASRQVMDDVPQLRDLIDTELRYGLMLAEETQLLNGDGTGSNLSGLITNATAFADPLTQASPTMIDQIGAAILQNALAEYPADGIMMHPSDWMRMRLLKDGDGKYILGNPQANVTPNLFGLPVVTTQAMTVDKFLVGNFQAAATLYDRWQPRVEISTEHADFFTKNLVAILAEERLGLAVKNATALTYGDFGNVA</sequence>
<dbReference type="Pfam" id="PF05065">
    <property type="entry name" value="Phage_capsid"/>
    <property type="match status" value="1"/>
</dbReference>